<dbReference type="InterPro" id="IPR041636">
    <property type="entry name" value="RNase_J_C"/>
</dbReference>
<comment type="cofactor">
    <cofactor evidence="12">
        <name>Zn(2+)</name>
        <dbReference type="ChEBI" id="CHEBI:29105"/>
    </cofactor>
    <text evidence="12">Binds 2 Zn(2+) ions per subunit. It is not clear if Zn(2+) or Mg(2+) is physiologically important.</text>
</comment>
<feature type="binding site" evidence="12">
    <location>
        <position position="80"/>
    </location>
    <ligand>
        <name>Zn(2+)</name>
        <dbReference type="ChEBI" id="CHEBI:29105"/>
        <label>1</label>
        <note>catalytic</note>
    </ligand>
</feature>
<dbReference type="SMART" id="SM00849">
    <property type="entry name" value="Lactamase_B"/>
    <property type="match status" value="1"/>
</dbReference>
<dbReference type="GO" id="GO:0004534">
    <property type="term" value="F:5'-3' RNA exonuclease activity"/>
    <property type="evidence" value="ECO:0007669"/>
    <property type="project" value="UniProtKB-UniRule"/>
</dbReference>
<evidence type="ECO:0000256" key="11">
    <source>
        <dbReference type="PIRSR" id="PIRSR004803-2"/>
    </source>
</evidence>
<keyword evidence="3 12" id="KW-0479">Metal-binding</keyword>
<feature type="binding site" evidence="12">
    <location>
        <position position="398"/>
    </location>
    <ligand>
        <name>Zn(2+)</name>
        <dbReference type="ChEBI" id="CHEBI:29105"/>
        <label>1</label>
        <note>catalytic</note>
    </ligand>
</feature>
<comment type="cofactor">
    <cofactor evidence="12">
        <name>Ca(2+)</name>
        <dbReference type="ChEBI" id="CHEBI:29108"/>
    </cofactor>
    <text evidence="12">Binds 1 Ca(2+) cation per subunit. Seen in 1 crystal structure, it is not clear if it is physiologically important.</text>
</comment>
<evidence type="ECO:0000259" key="13">
    <source>
        <dbReference type="SMART" id="SM00849"/>
    </source>
</evidence>
<feature type="domain" description="Metallo-beta-lactamase" evidence="13">
    <location>
        <begin position="27"/>
        <end position="224"/>
    </location>
</feature>
<dbReference type="Pfam" id="PF17770">
    <property type="entry name" value="RNase_J_C"/>
    <property type="match status" value="1"/>
</dbReference>
<keyword evidence="5 9" id="KW-0378">Hydrolase</keyword>
<dbReference type="GO" id="GO:0003723">
    <property type="term" value="F:RNA binding"/>
    <property type="evidence" value="ECO:0007669"/>
    <property type="project" value="UniProtKB-UniRule"/>
</dbReference>
<keyword evidence="4 9" id="KW-0255">Endonuclease</keyword>
<feature type="binding site" evidence="12">
    <location>
        <position position="173"/>
    </location>
    <ligand>
        <name>Zn(2+)</name>
        <dbReference type="ChEBI" id="CHEBI:29105"/>
        <label>1</label>
        <note>catalytic</note>
    </ligand>
</feature>
<dbReference type="InterPro" id="IPR055132">
    <property type="entry name" value="RNase_J_b_CASP"/>
</dbReference>
<keyword evidence="6 12" id="KW-0862">Zinc</keyword>
<evidence type="ECO:0000256" key="9">
    <source>
        <dbReference type="HAMAP-Rule" id="MF_01491"/>
    </source>
</evidence>
<dbReference type="SUPFAM" id="SSF56281">
    <property type="entry name" value="Metallo-hydrolase/oxidoreductase"/>
    <property type="match status" value="1"/>
</dbReference>
<dbReference type="Proteomes" id="UP000289726">
    <property type="component" value="Chromosome"/>
</dbReference>
<dbReference type="GO" id="GO:0008270">
    <property type="term" value="F:zinc ion binding"/>
    <property type="evidence" value="ECO:0007669"/>
    <property type="project" value="InterPro"/>
</dbReference>
<dbReference type="GO" id="GO:0004521">
    <property type="term" value="F:RNA endonuclease activity"/>
    <property type="evidence" value="ECO:0007669"/>
    <property type="project" value="UniProtKB-UniRule"/>
</dbReference>
<feature type="active site" description="Proton donor" evidence="10">
    <location>
        <position position="204"/>
    </location>
</feature>
<evidence type="ECO:0000256" key="10">
    <source>
        <dbReference type="PIRSR" id="PIRSR004803-1"/>
    </source>
</evidence>
<dbReference type="InterPro" id="IPR011108">
    <property type="entry name" value="RMMBL"/>
</dbReference>
<dbReference type="InterPro" id="IPR001279">
    <property type="entry name" value="Metallo-B-lactamas"/>
</dbReference>
<sequence length="563" mass="63297">MNNLDPKINNYNSDVSFFALGGLGEVGKNMYVFEIHKQIFIVDSGILFSDDFLLGVNYVIPDYDYLLKNESRIVGLFVTHGHEDHIGGIPYLLKKVRIPKIFVSGIAYYLLEHKLAEHKEIGALPKIEKYSHDTKYEFSHQVNVSFIRLNHSIPDTFGIVFNTKYGNIFYTGDFKIDYTPVGPEAQYDKLIKIKQEGVLCLLSDSTNAEQSGLVQSESTIGASINELFVNIADRIIIVTFASNFYRIKQIVEAAIQTKRKVAVFGRSMEKALEIGKKHGYLNIPEGTLVTSNNIHKYRDIILLCTGSQGEPLAALSRIANNTHRQIKLSPKDTIIFSSSPIPGNQENINKIFDLLFKKNVNVITHGPLINTHVSGHGNQNDLKLMLSLTKPKYFIPVHGEHRMLIAHKNLALECGIPESNIFILENGQMVNLAPEKAAITEKMNVGNVFIDASGIDDVGNAILKERRSLSEKGLFSVVMSIDLKRKKVLNLPTIVSRGFIYMKDNQEMIKQISYDIKNSIETAIKKDEVQKETLNKIIVDYLASKIYGITLRNPIIIPIILTF</sequence>
<evidence type="ECO:0000313" key="15">
    <source>
        <dbReference type="Proteomes" id="UP000289726"/>
    </source>
</evidence>
<feature type="binding site" evidence="12">
    <location>
        <position position="451"/>
    </location>
    <ligand>
        <name>Ca(2+)</name>
        <dbReference type="ChEBI" id="CHEBI:29108"/>
    </ligand>
</feature>
<name>A0A4V0Z8W8_9MOLU</name>
<proteinExistence type="inferred from homology"/>
<comment type="subunit">
    <text evidence="9">Homodimer, may be a subunit of the RNA degradosome.</text>
</comment>
<feature type="binding site" evidence="11">
    <location>
        <begin position="241"/>
        <end position="243"/>
    </location>
    <ligand>
        <name>substrate</name>
    </ligand>
</feature>
<comment type="function">
    <text evidence="9">An RNase that has 5'-3' exonuclease and possibly endonuclease activity. Involved in maturation of rRNA and in some organisms also mRNA maturation and/or decay.</text>
</comment>
<dbReference type="EC" id="3.1.-.-" evidence="9"/>
<dbReference type="InterPro" id="IPR030854">
    <property type="entry name" value="RNase_J_bac"/>
</dbReference>
<dbReference type="CDD" id="cd07714">
    <property type="entry name" value="RNaseJ_MBL-fold"/>
    <property type="match status" value="1"/>
</dbReference>
<keyword evidence="15" id="KW-1185">Reference proteome</keyword>
<dbReference type="Pfam" id="PF22505">
    <property type="entry name" value="RNase_J_b_CASP"/>
    <property type="match status" value="1"/>
</dbReference>
<dbReference type="Gene3D" id="3.40.50.10710">
    <property type="entry name" value="Metallo-hydrolase/oxidoreductase"/>
    <property type="match status" value="1"/>
</dbReference>
<accession>A0A4V0Z8W8</accession>
<reference evidence="14 15" key="1">
    <citation type="submission" date="2019-02" db="EMBL/GenBank/DDBJ databases">
        <title>Draft Genome Sequence of Maize Bushy Stunt-like Phytoplasma group 16SrI-B (Aster yellows) in South Africa.</title>
        <authorList>
            <person name="Coetzee B."/>
            <person name="Douglas-Smit N."/>
            <person name="Maree H.J."/>
            <person name="Burger J.T."/>
            <person name="Kruger K."/>
            <person name="Pietersen G."/>
        </authorList>
    </citation>
    <scope>NUCLEOTIDE SEQUENCE [LARGE SCALE GENOMIC DNA]</scope>
    <source>
        <strain evidence="14 15">De Villa</strain>
    </source>
</reference>
<dbReference type="AlphaFoldDB" id="A0A4V0Z8W8"/>
<feature type="binding site" evidence="12">
    <location>
        <position position="84"/>
    </location>
    <ligand>
        <name>Zn(2+)</name>
        <dbReference type="ChEBI" id="CHEBI:29105"/>
        <label>1</label>
        <note>catalytic</note>
    </ligand>
</feature>
<feature type="active site" description="Proton acceptor" evidence="10">
    <location>
        <position position="376"/>
    </location>
</feature>
<dbReference type="InterPro" id="IPR042173">
    <property type="entry name" value="RNase_J_2"/>
</dbReference>
<evidence type="ECO:0000256" key="5">
    <source>
        <dbReference type="ARBA" id="ARBA00022801"/>
    </source>
</evidence>
<dbReference type="PIRSF" id="PIRSF004803">
    <property type="entry name" value="RnjA"/>
    <property type="match status" value="1"/>
</dbReference>
<dbReference type="GO" id="GO:0005737">
    <property type="term" value="C:cytoplasm"/>
    <property type="evidence" value="ECO:0007669"/>
    <property type="project" value="UniProtKB-SubCell"/>
</dbReference>
<evidence type="ECO:0000256" key="7">
    <source>
        <dbReference type="ARBA" id="ARBA00022839"/>
    </source>
</evidence>
<dbReference type="PANTHER" id="PTHR43694">
    <property type="entry name" value="RIBONUCLEASE J"/>
    <property type="match status" value="1"/>
</dbReference>
<feature type="binding site" evidence="9 11">
    <location>
        <begin position="372"/>
        <end position="376"/>
    </location>
    <ligand>
        <name>substrate</name>
    </ligand>
</feature>
<gene>
    <name evidence="9" type="primary">rnj</name>
    <name evidence="14" type="ORF">EXT02_00575</name>
</gene>
<dbReference type="InterPro" id="IPR004613">
    <property type="entry name" value="RNase_J"/>
</dbReference>
<evidence type="ECO:0000256" key="1">
    <source>
        <dbReference type="ARBA" id="ARBA00022490"/>
    </source>
</evidence>
<organism evidence="14 15">
    <name type="scientific">'Catharanthus roseus' aster yellows phytoplasma</name>
    <dbReference type="NCBI Taxonomy" id="1193712"/>
    <lineage>
        <taxon>Bacteria</taxon>
        <taxon>Bacillati</taxon>
        <taxon>Mycoplasmatota</taxon>
        <taxon>Mollicutes</taxon>
        <taxon>Acholeplasmatales</taxon>
        <taxon>Acholeplasmataceae</taxon>
        <taxon>Candidatus Phytoplasma</taxon>
        <taxon>16SrI (Aster yellows group)</taxon>
    </lineage>
</organism>
<evidence type="ECO:0000256" key="4">
    <source>
        <dbReference type="ARBA" id="ARBA00022759"/>
    </source>
</evidence>
<dbReference type="Gene3D" id="3.60.15.10">
    <property type="entry name" value="Ribonuclease Z/Hydroxyacylglutathione hydrolase-like"/>
    <property type="match status" value="1"/>
</dbReference>
<feature type="binding site" evidence="12">
    <location>
        <position position="82"/>
    </location>
    <ligand>
        <name>Zn(2+)</name>
        <dbReference type="ChEBI" id="CHEBI:29105"/>
        <label>1</label>
        <note>catalytic</note>
    </ligand>
</feature>
<keyword evidence="7 9" id="KW-0269">Exonuclease</keyword>
<dbReference type="InterPro" id="IPR001587">
    <property type="entry name" value="RNase_J_CS"/>
</dbReference>
<feature type="binding site" evidence="12">
    <location>
        <position position="151"/>
    </location>
    <ligand>
        <name>Zn(2+)</name>
        <dbReference type="ChEBI" id="CHEBI:29105"/>
        <label>1</label>
        <note>catalytic</note>
    </ligand>
</feature>
<evidence type="ECO:0000256" key="12">
    <source>
        <dbReference type="PIRSR" id="PIRSR004803-3"/>
    </source>
</evidence>
<feature type="binding site" evidence="12">
    <location>
        <position position="85"/>
    </location>
    <ligand>
        <name>Zn(2+)</name>
        <dbReference type="ChEBI" id="CHEBI:29105"/>
        <label>1</label>
        <note>catalytic</note>
    </ligand>
</feature>
<dbReference type="PROSITE" id="PS01292">
    <property type="entry name" value="UPF0036"/>
    <property type="match status" value="1"/>
</dbReference>
<dbReference type="RefSeq" id="WP_130427406.1">
    <property type="nucleotide sequence ID" value="NZ_CP035949.1"/>
</dbReference>
<keyword evidence="2 9" id="KW-0540">Nuclease</keyword>
<evidence type="ECO:0000256" key="3">
    <source>
        <dbReference type="ARBA" id="ARBA00022723"/>
    </source>
</evidence>
<dbReference type="GO" id="GO:0006364">
    <property type="term" value="P:rRNA processing"/>
    <property type="evidence" value="ECO:0007669"/>
    <property type="project" value="UniProtKB-UniRule"/>
</dbReference>
<dbReference type="NCBIfam" id="TIGR00649">
    <property type="entry name" value="MG423"/>
    <property type="match status" value="1"/>
</dbReference>
<dbReference type="HAMAP" id="MF_01491">
    <property type="entry name" value="RNase_J_bact"/>
    <property type="match status" value="1"/>
</dbReference>
<evidence type="ECO:0000313" key="14">
    <source>
        <dbReference type="EMBL" id="QBF23716.1"/>
    </source>
</evidence>
<dbReference type="Pfam" id="PF00753">
    <property type="entry name" value="Lactamase_B"/>
    <property type="match status" value="1"/>
</dbReference>
<dbReference type="Pfam" id="PF07521">
    <property type="entry name" value="RMMBL"/>
    <property type="match status" value="1"/>
</dbReference>
<keyword evidence="12" id="KW-0106">Calcium</keyword>
<feature type="binding site" evidence="12">
    <location>
        <position position="55"/>
    </location>
    <ligand>
        <name>Ca(2+)</name>
        <dbReference type="ChEBI" id="CHEBI:29108"/>
    </ligand>
</feature>
<dbReference type="PANTHER" id="PTHR43694:SF1">
    <property type="entry name" value="RIBONUCLEASE J"/>
    <property type="match status" value="1"/>
</dbReference>
<keyword evidence="9" id="KW-0698">rRNA processing</keyword>
<evidence type="ECO:0000256" key="2">
    <source>
        <dbReference type="ARBA" id="ARBA00022722"/>
    </source>
</evidence>
<protein>
    <recommendedName>
        <fullName evidence="9">Ribonuclease J</fullName>
        <shortName evidence="9">RNase J</shortName>
        <ecNumber evidence="9">3.1.-.-</ecNumber>
    </recommendedName>
</protein>
<evidence type="ECO:0000256" key="8">
    <source>
        <dbReference type="ARBA" id="ARBA00022884"/>
    </source>
</evidence>
<keyword evidence="1 9" id="KW-0963">Cytoplasm</keyword>
<comment type="subcellular location">
    <subcellularLocation>
        <location evidence="9">Cytoplasm</location>
    </subcellularLocation>
</comment>
<dbReference type="Gene3D" id="3.10.20.580">
    <property type="match status" value="1"/>
</dbReference>
<keyword evidence="8 9" id="KW-0694">RNA-binding</keyword>
<dbReference type="EMBL" id="CP035949">
    <property type="protein sequence ID" value="QBF23716.1"/>
    <property type="molecule type" value="Genomic_DNA"/>
</dbReference>
<comment type="similarity">
    <text evidence="9">Belongs to the metallo-beta-lactamase superfamily. RNA-metabolizing metallo-beta-lactamase-like family. Bacterial RNase J subfamily.</text>
</comment>
<evidence type="ECO:0000256" key="6">
    <source>
        <dbReference type="ARBA" id="ARBA00022833"/>
    </source>
</evidence>
<dbReference type="InterPro" id="IPR036866">
    <property type="entry name" value="RibonucZ/Hydroxyglut_hydro"/>
</dbReference>